<feature type="transmembrane region" description="Helical" evidence="5">
    <location>
        <begin position="129"/>
        <end position="146"/>
    </location>
</feature>
<dbReference type="PANTHER" id="PTHR37422">
    <property type="entry name" value="TEICHURONIC ACID BIOSYNTHESIS PROTEIN TUAE"/>
    <property type="match status" value="1"/>
</dbReference>
<accession>A0A7C1DI21</accession>
<name>A0A7C1DI21_UNCKA</name>
<organism evidence="7">
    <name type="scientific">candidate division WWE3 bacterium</name>
    <dbReference type="NCBI Taxonomy" id="2053526"/>
    <lineage>
        <taxon>Bacteria</taxon>
        <taxon>Katanobacteria</taxon>
    </lineage>
</organism>
<feature type="transmembrane region" description="Helical" evidence="5">
    <location>
        <begin position="200"/>
        <end position="220"/>
    </location>
</feature>
<evidence type="ECO:0000256" key="3">
    <source>
        <dbReference type="ARBA" id="ARBA00022989"/>
    </source>
</evidence>
<feature type="transmembrane region" description="Helical" evidence="5">
    <location>
        <begin position="86"/>
        <end position="109"/>
    </location>
</feature>
<feature type="transmembrane region" description="Helical" evidence="5">
    <location>
        <begin position="314"/>
        <end position="334"/>
    </location>
</feature>
<feature type="transmembrane region" description="Helical" evidence="5">
    <location>
        <begin position="6"/>
        <end position="21"/>
    </location>
</feature>
<feature type="domain" description="O-antigen ligase-related" evidence="6">
    <location>
        <begin position="161"/>
        <end position="326"/>
    </location>
</feature>
<reference evidence="7" key="1">
    <citation type="journal article" date="2020" name="mSystems">
        <title>Genome- and Community-Level Interaction Insights into Carbon Utilization and Element Cycling Functions of Hydrothermarchaeota in Hydrothermal Sediment.</title>
        <authorList>
            <person name="Zhou Z."/>
            <person name="Liu Y."/>
            <person name="Xu W."/>
            <person name="Pan J."/>
            <person name="Luo Z.H."/>
            <person name="Li M."/>
        </authorList>
    </citation>
    <scope>NUCLEOTIDE SEQUENCE [LARGE SCALE GENOMIC DNA]</scope>
    <source>
        <strain evidence="7">SpSt-1219</strain>
    </source>
</reference>
<sequence>FLGSVMIFVFLVGLIWGHLKFKKPPLIVPLFFLMQVISALFSQFPHTAFWGYYPRLNGGLVSSLIWFGLFVVAYSTFDFKQVLKLIFISLVLTAIPVSVLGILQSLGWAGLGSADLVARVSSTIGQPNWLAIYLVWAILLVLHRFLRDAFDRLSLIWLGLFCLFTVCFWLTYSLSGLLSLSFGIVFLLILNRKSYSFLKLIPVVLVFLTLATLFPGMLFLRIQDGFTDFIKLFSSHFFVYAQSQIYNVSDPGFIRLGLWEGTLSISFSSMRNFIFGTGPETFSYIFPFFRPSSLNFSSEWDFILNKPHNYYLELLPETGIFSLISYLAILFLSFVKKHPWGTGLLVAFVVSNFFGWPSVVMSLYFWVFLAGVLQYEK</sequence>
<dbReference type="PANTHER" id="PTHR37422:SF13">
    <property type="entry name" value="LIPOPOLYSACCHARIDE BIOSYNTHESIS PROTEIN PA4999-RELATED"/>
    <property type="match status" value="1"/>
</dbReference>
<gene>
    <name evidence="7" type="ORF">ENN92_00340</name>
</gene>
<comment type="caution">
    <text evidence="7">The sequence shown here is derived from an EMBL/GenBank/DDBJ whole genome shotgun (WGS) entry which is preliminary data.</text>
</comment>
<proteinExistence type="predicted"/>
<feature type="transmembrane region" description="Helical" evidence="5">
    <location>
        <begin position="56"/>
        <end position="74"/>
    </location>
</feature>
<evidence type="ECO:0000313" key="7">
    <source>
        <dbReference type="EMBL" id="HDQ88587.1"/>
    </source>
</evidence>
<evidence type="ECO:0000256" key="1">
    <source>
        <dbReference type="ARBA" id="ARBA00004141"/>
    </source>
</evidence>
<evidence type="ECO:0000256" key="4">
    <source>
        <dbReference type="ARBA" id="ARBA00023136"/>
    </source>
</evidence>
<dbReference type="Pfam" id="PF04932">
    <property type="entry name" value="Wzy_C"/>
    <property type="match status" value="1"/>
</dbReference>
<feature type="non-terminal residue" evidence="7">
    <location>
        <position position="1"/>
    </location>
</feature>
<feature type="transmembrane region" description="Helical" evidence="5">
    <location>
        <begin position="26"/>
        <end position="44"/>
    </location>
</feature>
<protein>
    <recommendedName>
        <fullName evidence="6">O-antigen ligase-related domain-containing protein</fullName>
    </recommendedName>
</protein>
<feature type="transmembrane region" description="Helical" evidence="5">
    <location>
        <begin position="155"/>
        <end position="188"/>
    </location>
</feature>
<dbReference type="EMBL" id="DSDM01000019">
    <property type="protein sequence ID" value="HDQ88587.1"/>
    <property type="molecule type" value="Genomic_DNA"/>
</dbReference>
<keyword evidence="2 5" id="KW-0812">Transmembrane</keyword>
<keyword evidence="4 5" id="KW-0472">Membrane</keyword>
<dbReference type="Proteomes" id="UP000886066">
    <property type="component" value="Unassembled WGS sequence"/>
</dbReference>
<feature type="transmembrane region" description="Helical" evidence="5">
    <location>
        <begin position="354"/>
        <end position="373"/>
    </location>
</feature>
<evidence type="ECO:0000259" key="6">
    <source>
        <dbReference type="Pfam" id="PF04932"/>
    </source>
</evidence>
<dbReference type="GO" id="GO:0016020">
    <property type="term" value="C:membrane"/>
    <property type="evidence" value="ECO:0007669"/>
    <property type="project" value="UniProtKB-SubCell"/>
</dbReference>
<keyword evidence="3 5" id="KW-1133">Transmembrane helix</keyword>
<comment type="subcellular location">
    <subcellularLocation>
        <location evidence="1">Membrane</location>
        <topology evidence="1">Multi-pass membrane protein</topology>
    </subcellularLocation>
</comment>
<dbReference type="InterPro" id="IPR051533">
    <property type="entry name" value="WaaL-like"/>
</dbReference>
<dbReference type="InterPro" id="IPR007016">
    <property type="entry name" value="O-antigen_ligase-rel_domated"/>
</dbReference>
<evidence type="ECO:0000256" key="2">
    <source>
        <dbReference type="ARBA" id="ARBA00022692"/>
    </source>
</evidence>
<dbReference type="AlphaFoldDB" id="A0A7C1DI21"/>
<evidence type="ECO:0000256" key="5">
    <source>
        <dbReference type="SAM" id="Phobius"/>
    </source>
</evidence>